<keyword evidence="1" id="KW-0812">Transmembrane</keyword>
<organism evidence="2">
    <name type="scientific">Candidatus Kentrum sp. FW</name>
    <dbReference type="NCBI Taxonomy" id="2126338"/>
    <lineage>
        <taxon>Bacteria</taxon>
        <taxon>Pseudomonadati</taxon>
        <taxon>Pseudomonadota</taxon>
        <taxon>Gammaproteobacteria</taxon>
        <taxon>Candidatus Kentrum</taxon>
    </lineage>
</organism>
<sequence length="482" mass="53959">MDINETLDKARSQSAERTKTLIIRISIAVILCGVFIVGISFIDFSAPPPTAPTTSSPSRITPKQPEELPVATVEEGRERFKERLGRYENQLAPRLQGANLEAWNQDASSEIEDLKRAAIAHFTAHDYTSALTGMGELEEKAKSVLAKRDRIFADAIEKATAFLNEWQYDEARLHMGKALSVYPGSAPALDLQKKIEALPDILPLLETAKVARAENNLQKEHDALSEALKLVPDRQEIASRVRELARVLDDRAFSRHISEGLSGIEKRQVKKAEHHYQAAKRIYPAREELSLLAAKLSILKKSIRFENAFDNAGKAIRQDNWHKARIYFSQAEKEFPGDSRVVEGLRRAGEILSLKKTLAGYMAQPYRLKNSKIRSQAETALSASDAISKYSFSLKKQAEEIADLIVKVNGKVSVNVISDNKTYVRVRGVGNVGVISRKTIRIKPGRYTFEGMRDGFKSKLVEVTIPYDQNDFSVRVICDEPI</sequence>
<accession>A0A450SD85</accession>
<keyword evidence="1" id="KW-1133">Transmembrane helix</keyword>
<dbReference type="InterPro" id="IPR011990">
    <property type="entry name" value="TPR-like_helical_dom_sf"/>
</dbReference>
<dbReference type="EMBL" id="CAADEW010000027">
    <property type="protein sequence ID" value="VFJ50484.1"/>
    <property type="molecule type" value="Genomic_DNA"/>
</dbReference>
<reference evidence="2" key="1">
    <citation type="submission" date="2019-02" db="EMBL/GenBank/DDBJ databases">
        <authorList>
            <person name="Gruber-Vodicka R. H."/>
            <person name="Seah K. B. B."/>
        </authorList>
    </citation>
    <scope>NUCLEOTIDE SEQUENCE</scope>
    <source>
        <strain evidence="2">BECK_BZ15</strain>
    </source>
</reference>
<protein>
    <recommendedName>
        <fullName evidence="3">PEGA domain-containing protein</fullName>
    </recommendedName>
</protein>
<gene>
    <name evidence="2" type="ORF">BECKFW1821A_GA0114235_102726</name>
</gene>
<evidence type="ECO:0000256" key="1">
    <source>
        <dbReference type="SAM" id="Phobius"/>
    </source>
</evidence>
<evidence type="ECO:0008006" key="3">
    <source>
        <dbReference type="Google" id="ProtNLM"/>
    </source>
</evidence>
<proteinExistence type="predicted"/>
<name>A0A450SD85_9GAMM</name>
<dbReference type="AlphaFoldDB" id="A0A450SD85"/>
<keyword evidence="1" id="KW-0472">Membrane</keyword>
<feature type="transmembrane region" description="Helical" evidence="1">
    <location>
        <begin position="21"/>
        <end position="42"/>
    </location>
</feature>
<evidence type="ECO:0000313" key="2">
    <source>
        <dbReference type="EMBL" id="VFJ50484.1"/>
    </source>
</evidence>
<dbReference type="Gene3D" id="1.25.40.10">
    <property type="entry name" value="Tetratricopeptide repeat domain"/>
    <property type="match status" value="1"/>
</dbReference>